<evidence type="ECO:0000256" key="3">
    <source>
        <dbReference type="ARBA" id="ARBA00022692"/>
    </source>
</evidence>
<feature type="domain" description="G-protein coupled receptors family 3 profile" evidence="8">
    <location>
        <begin position="24"/>
        <end position="272"/>
    </location>
</feature>
<dbReference type="GO" id="GO:0004930">
    <property type="term" value="F:G protein-coupled receptor activity"/>
    <property type="evidence" value="ECO:0007669"/>
    <property type="project" value="InterPro"/>
</dbReference>
<comment type="subcellular location">
    <subcellularLocation>
        <location evidence="1">Membrane</location>
        <topology evidence="1">Multi-pass membrane protein</topology>
    </subcellularLocation>
</comment>
<comment type="caution">
    <text evidence="9">The sequence shown here is derived from an EMBL/GenBank/DDBJ whole genome shotgun (WGS) entry which is preliminary data.</text>
</comment>
<keyword evidence="3 7" id="KW-0812">Transmembrane</keyword>
<protein>
    <recommendedName>
        <fullName evidence="8">G-protein coupled receptors family 3 profile domain-containing protein</fullName>
    </recommendedName>
</protein>
<evidence type="ECO:0000256" key="6">
    <source>
        <dbReference type="SAM" id="MobiDB-lite"/>
    </source>
</evidence>
<evidence type="ECO:0000256" key="7">
    <source>
        <dbReference type="SAM" id="Phobius"/>
    </source>
</evidence>
<dbReference type="EMBL" id="JAGTTL010000015">
    <property type="protein sequence ID" value="KAK6311304.1"/>
    <property type="molecule type" value="Genomic_DNA"/>
</dbReference>
<dbReference type="Pfam" id="PF00003">
    <property type="entry name" value="7tm_3"/>
    <property type="match status" value="1"/>
</dbReference>
<keyword evidence="5 7" id="KW-0472">Membrane</keyword>
<feature type="transmembrane region" description="Helical" evidence="7">
    <location>
        <begin position="182"/>
        <end position="204"/>
    </location>
</feature>
<accession>A0AAN8LKT6</accession>
<evidence type="ECO:0000256" key="1">
    <source>
        <dbReference type="ARBA" id="ARBA00004141"/>
    </source>
</evidence>
<dbReference type="CDD" id="cd15277">
    <property type="entry name" value="7tmC_RAIG3_GPRC5C"/>
    <property type="match status" value="1"/>
</dbReference>
<gene>
    <name evidence="9" type="ORF">J4Q44_G00169680</name>
</gene>
<evidence type="ECO:0000313" key="9">
    <source>
        <dbReference type="EMBL" id="KAK6311304.1"/>
    </source>
</evidence>
<evidence type="ECO:0000256" key="4">
    <source>
        <dbReference type="ARBA" id="ARBA00022989"/>
    </source>
</evidence>
<evidence type="ECO:0000256" key="2">
    <source>
        <dbReference type="ARBA" id="ARBA00007242"/>
    </source>
</evidence>
<feature type="transmembrane region" description="Helical" evidence="7">
    <location>
        <begin position="68"/>
        <end position="90"/>
    </location>
</feature>
<organism evidence="9 10">
    <name type="scientific">Coregonus suidteri</name>
    <dbReference type="NCBI Taxonomy" id="861788"/>
    <lineage>
        <taxon>Eukaryota</taxon>
        <taxon>Metazoa</taxon>
        <taxon>Chordata</taxon>
        <taxon>Craniata</taxon>
        <taxon>Vertebrata</taxon>
        <taxon>Euteleostomi</taxon>
        <taxon>Actinopterygii</taxon>
        <taxon>Neopterygii</taxon>
        <taxon>Teleostei</taxon>
        <taxon>Protacanthopterygii</taxon>
        <taxon>Salmoniformes</taxon>
        <taxon>Salmonidae</taxon>
        <taxon>Coregoninae</taxon>
        <taxon>Coregonus</taxon>
    </lineage>
</organism>
<dbReference type="AlphaFoldDB" id="A0AAN8LKT6"/>
<dbReference type="GO" id="GO:0043235">
    <property type="term" value="C:receptor complex"/>
    <property type="evidence" value="ECO:0007669"/>
    <property type="project" value="TreeGrafter"/>
</dbReference>
<keyword evidence="10" id="KW-1185">Reference proteome</keyword>
<feature type="region of interest" description="Disordered" evidence="6">
    <location>
        <begin position="369"/>
        <end position="397"/>
    </location>
</feature>
<sequence>MVAPTTSVPKGCDPSVGSLYFNLCDLTAVWGIVVESLAAAGVVTAFILIVILIASLPFVTDRKRKGMVALQASFLVFTLGLFGLTFAFIVGRDFTSCAARRFLFGVLFAGGLACLLMHGLWLVLLDRRGRGPQGWMLCLGALAFWLVEIIINTEWLIITVERRPMTASGSPDISCSITNQDFVMALIYVMALLLAVVLMAVPSLTHKHKAWRRDGAFILATGVCSMAVWVAWIVMYIHGNQVAGDPSWDDPTLAIALVSNAWVFLVLYTIPEICSLTKQEDGEEQPSDGEHIIYPIRSLVYDNNLKEQNTAAAAAHQNVYMENRAFSMDEPNTANKPVSPYGGYSGQLRSCVYQPTELALITKSLANRDQSHETGLPRATASPLNQSSSSLPHSLAPLPTTGLSPAVSGNGVHKKPLCFPCGPWVCLSGLDPEKTQSL</sequence>
<dbReference type="PANTHER" id="PTHR14511">
    <property type="entry name" value="G PROTEIN COUPLED RECEPTOR, CLASS C, GROUP 5"/>
    <property type="match status" value="1"/>
</dbReference>
<reference evidence="9 10" key="1">
    <citation type="submission" date="2021-04" db="EMBL/GenBank/DDBJ databases">
        <authorList>
            <person name="De Guttry C."/>
            <person name="Zahm M."/>
            <person name="Klopp C."/>
            <person name="Cabau C."/>
            <person name="Louis A."/>
            <person name="Berthelot C."/>
            <person name="Parey E."/>
            <person name="Roest Crollius H."/>
            <person name="Montfort J."/>
            <person name="Robinson-Rechavi M."/>
            <person name="Bucao C."/>
            <person name="Bouchez O."/>
            <person name="Gislard M."/>
            <person name="Lluch J."/>
            <person name="Milhes M."/>
            <person name="Lampietro C."/>
            <person name="Lopez Roques C."/>
            <person name="Donnadieu C."/>
            <person name="Braasch I."/>
            <person name="Desvignes T."/>
            <person name="Postlethwait J."/>
            <person name="Bobe J."/>
            <person name="Wedekind C."/>
            <person name="Guiguen Y."/>
        </authorList>
    </citation>
    <scope>NUCLEOTIDE SEQUENCE [LARGE SCALE GENOMIC DNA]</scope>
    <source>
        <strain evidence="9">Cs_M1</strain>
        <tissue evidence="9">Blood</tissue>
    </source>
</reference>
<evidence type="ECO:0000256" key="5">
    <source>
        <dbReference type="ARBA" id="ARBA00023136"/>
    </source>
</evidence>
<dbReference type="GO" id="GO:0070062">
    <property type="term" value="C:extracellular exosome"/>
    <property type="evidence" value="ECO:0007669"/>
    <property type="project" value="TreeGrafter"/>
</dbReference>
<name>A0AAN8LKT6_9TELE</name>
<dbReference type="Proteomes" id="UP001356427">
    <property type="component" value="Unassembled WGS sequence"/>
</dbReference>
<feature type="transmembrane region" description="Helical" evidence="7">
    <location>
        <begin position="136"/>
        <end position="158"/>
    </location>
</feature>
<feature type="transmembrane region" description="Helical" evidence="7">
    <location>
        <begin position="216"/>
        <end position="239"/>
    </location>
</feature>
<feature type="compositionally biased region" description="Low complexity" evidence="6">
    <location>
        <begin position="379"/>
        <end position="397"/>
    </location>
</feature>
<evidence type="ECO:0000313" key="10">
    <source>
        <dbReference type="Proteomes" id="UP001356427"/>
    </source>
</evidence>
<dbReference type="InterPro" id="IPR051753">
    <property type="entry name" value="RA-inducible_GPCR3"/>
</dbReference>
<comment type="similarity">
    <text evidence="2">Belongs to the G-protein coupled receptor 3 family.</text>
</comment>
<dbReference type="InterPro" id="IPR017978">
    <property type="entry name" value="GPCR_3_C"/>
</dbReference>
<dbReference type="GO" id="GO:0030295">
    <property type="term" value="F:protein kinase activator activity"/>
    <property type="evidence" value="ECO:0007669"/>
    <property type="project" value="TreeGrafter"/>
</dbReference>
<dbReference type="PANTHER" id="PTHR14511:SF15">
    <property type="entry name" value="G-PROTEIN COUPLED RECEPTOR FAMILY C GROUP 5 MEMBER C"/>
    <property type="match status" value="1"/>
</dbReference>
<feature type="transmembrane region" description="Helical" evidence="7">
    <location>
        <begin position="28"/>
        <end position="56"/>
    </location>
</feature>
<feature type="transmembrane region" description="Helical" evidence="7">
    <location>
        <begin position="102"/>
        <end position="124"/>
    </location>
</feature>
<keyword evidence="4 7" id="KW-1133">Transmembrane helix</keyword>
<feature type="transmembrane region" description="Helical" evidence="7">
    <location>
        <begin position="251"/>
        <end position="270"/>
    </location>
</feature>
<proteinExistence type="inferred from homology"/>
<evidence type="ECO:0000259" key="8">
    <source>
        <dbReference type="Pfam" id="PF00003"/>
    </source>
</evidence>
<dbReference type="GO" id="GO:0005886">
    <property type="term" value="C:plasma membrane"/>
    <property type="evidence" value="ECO:0007669"/>
    <property type="project" value="TreeGrafter"/>
</dbReference>